<evidence type="ECO:0000256" key="9">
    <source>
        <dbReference type="ARBA" id="ARBA00012730"/>
    </source>
</evidence>
<dbReference type="PROSITE" id="PS00710">
    <property type="entry name" value="PGM_PMM"/>
    <property type="match status" value="1"/>
</dbReference>
<feature type="non-terminal residue" evidence="24">
    <location>
        <position position="1"/>
    </location>
</feature>
<comment type="pathway">
    <text evidence="4">Nucleotide-sugar biosynthesis; GDP-alpha-D-mannose biosynthesis; alpha-D-mannose 1-phosphate from D-fructose 6-phosphate: step 2/2.</text>
</comment>
<dbReference type="FunFam" id="3.40.120.10:FF:000025">
    <property type="entry name" value="Phosphomannomutase"/>
    <property type="match status" value="1"/>
</dbReference>
<comment type="cofactor">
    <cofactor evidence="3">
        <name>Mg(2+)</name>
        <dbReference type="ChEBI" id="CHEBI:18420"/>
    </cofactor>
</comment>
<dbReference type="CDD" id="cd03089">
    <property type="entry name" value="PMM_PGM"/>
    <property type="match status" value="1"/>
</dbReference>
<keyword evidence="11" id="KW-0479">Metal-binding</keyword>
<evidence type="ECO:0000256" key="12">
    <source>
        <dbReference type="ARBA" id="ARBA00022841"/>
    </source>
</evidence>
<dbReference type="EC" id="5.4.2.8" evidence="9"/>
<dbReference type="InterPro" id="IPR005846">
    <property type="entry name" value="A-D-PHexomutase_a/b/a-III"/>
</dbReference>
<comment type="caution">
    <text evidence="24">The sequence shown here is derived from an EMBL/GenBank/DDBJ whole genome shotgun (WGS) entry which is preliminary data.</text>
</comment>
<comment type="similarity">
    <text evidence="6">Belongs to the phosphohexose mutase family.</text>
</comment>
<comment type="catalytic activity">
    <reaction evidence="1">
        <text>alpha-D-glucose 1-phosphate = alpha-D-glucose 6-phosphate</text>
        <dbReference type="Rhea" id="RHEA:23536"/>
        <dbReference type="ChEBI" id="CHEBI:58225"/>
        <dbReference type="ChEBI" id="CHEBI:58601"/>
        <dbReference type="EC" id="5.4.2.2"/>
    </reaction>
</comment>
<keyword evidence="14" id="KW-0448">Lipopolysaccharide biosynthesis</keyword>
<evidence type="ECO:0000256" key="17">
    <source>
        <dbReference type="ARBA" id="ARBA00069192"/>
    </source>
</evidence>
<evidence type="ECO:0000259" key="21">
    <source>
        <dbReference type="Pfam" id="PF02878"/>
    </source>
</evidence>
<evidence type="ECO:0000256" key="6">
    <source>
        <dbReference type="ARBA" id="ARBA00010231"/>
    </source>
</evidence>
<dbReference type="PANTHER" id="PTHR43771">
    <property type="entry name" value="PHOSPHOMANNOMUTASE"/>
    <property type="match status" value="1"/>
</dbReference>
<keyword evidence="12" id="KW-0016">Alginate biosynthesis</keyword>
<evidence type="ECO:0000256" key="13">
    <source>
        <dbReference type="ARBA" id="ARBA00022842"/>
    </source>
</evidence>
<dbReference type="InterPro" id="IPR005841">
    <property type="entry name" value="Alpha-D-phosphohexomutase_SF"/>
</dbReference>
<feature type="domain" description="Alpha-D-phosphohexomutase alpha/beta/alpha" evidence="21">
    <location>
        <begin position="218"/>
        <end position="347"/>
    </location>
</feature>
<dbReference type="AlphaFoldDB" id="A0A5C7WE99"/>
<protein>
    <recommendedName>
        <fullName evidence="17">Phosphomannomutase/phosphoglucomutase</fullName>
        <ecNumber evidence="8">5.4.2.2</ecNumber>
        <ecNumber evidence="9">5.4.2.8</ecNumber>
    </recommendedName>
</protein>
<dbReference type="EC" id="5.4.2.2" evidence="8"/>
<evidence type="ECO:0000256" key="4">
    <source>
        <dbReference type="ARBA" id="ARBA00004699"/>
    </source>
</evidence>
<sequence>VVDLERLLGALPAMPEEAGQIQLSQKFGNGAAQILLQRGSAGDAQALRFDIGNPNWQLDFTPGPTSSGLPVSPVILTIAALLALAGALLGLVLTRNHLLGRLRGDAQQLAGMVQELSSGKSVKAFSLQFAALDGLAQSLARIPRSKQEASRHEAGSSPITAPAAVSKPTQLADPLFQATDILDIDILDEDQDLLGLEQPHMDSAVHNVQTPPKLPASIFRAYDIRGVVGDTLTPEAAYWIGRAIGSESLAQGEPNVAVGRDGRLSGPQLVQQLIQGLLDCGCQVTDIGMVPTPVLYFATNVLEGKSGVMLTGSHNPPDYNGFKIVIAGDTQANEQIQALKTRIDNNDLASGVGSVEQIDILDRYFKQIRDDIAMAKPIKVVVDCGNGVAGVIAPRLIEALGCSVIPLFCEVDGNFPNHHPDPGKPENLEDLIARVKAEGADLGLAFDGDGDRVGVVTNTGTIVYPDRLMMLFAKDVVSRNPGADIIYDVKCTRRLGALISGYGGRPVMWKTGHSLIKKKMKETGALLAGEMSGHVFFKERWFGFDDGIYSAARLLEILSQDRRDAEHVFSAFPLDISTPEINVTVTDESKFRLIDRLQRDGVWGEANLTTLDGVRVDYPKGWGLVRASNTTPVLVLRFEAETEDELARIKEVFRAQLYNVAPDLTLPF</sequence>
<evidence type="ECO:0000259" key="23">
    <source>
        <dbReference type="Pfam" id="PF02880"/>
    </source>
</evidence>
<feature type="domain" description="Alpha-D-phosphohexomutase alpha/beta/alpha" evidence="23">
    <location>
        <begin position="465"/>
        <end position="569"/>
    </location>
</feature>
<dbReference type="Pfam" id="PF00408">
    <property type="entry name" value="PGM_PMM_IV"/>
    <property type="match status" value="1"/>
</dbReference>
<evidence type="ECO:0000259" key="22">
    <source>
        <dbReference type="Pfam" id="PF02879"/>
    </source>
</evidence>
<evidence type="ECO:0000256" key="14">
    <source>
        <dbReference type="ARBA" id="ARBA00022985"/>
    </source>
</evidence>
<evidence type="ECO:0000256" key="19">
    <source>
        <dbReference type="SAM" id="Phobius"/>
    </source>
</evidence>
<comment type="catalytic activity">
    <reaction evidence="2">
        <text>alpha-D-mannose 1-phosphate = D-mannose 6-phosphate</text>
        <dbReference type="Rhea" id="RHEA:11140"/>
        <dbReference type="ChEBI" id="CHEBI:58409"/>
        <dbReference type="ChEBI" id="CHEBI:58735"/>
        <dbReference type="EC" id="5.4.2.8"/>
    </reaction>
</comment>
<organism evidence="24 25">
    <name type="scientific">Aquipseudomonas alcaligenes</name>
    <name type="common">Pseudomonas alcaligenes</name>
    <dbReference type="NCBI Taxonomy" id="43263"/>
    <lineage>
        <taxon>Bacteria</taxon>
        <taxon>Pseudomonadati</taxon>
        <taxon>Pseudomonadota</taxon>
        <taxon>Gammaproteobacteria</taxon>
        <taxon>Pseudomonadales</taxon>
        <taxon>Pseudomonadaceae</taxon>
        <taxon>Aquipseudomonas</taxon>
    </lineage>
</organism>
<evidence type="ECO:0000256" key="2">
    <source>
        <dbReference type="ARBA" id="ARBA00000586"/>
    </source>
</evidence>
<keyword evidence="19" id="KW-0472">Membrane</keyword>
<evidence type="ECO:0000256" key="7">
    <source>
        <dbReference type="ARBA" id="ARBA00011245"/>
    </source>
</evidence>
<dbReference type="SUPFAM" id="SSF53738">
    <property type="entry name" value="Phosphoglucomutase, first 3 domains"/>
    <property type="match status" value="3"/>
</dbReference>
<keyword evidence="19" id="KW-0812">Transmembrane</keyword>
<keyword evidence="10" id="KW-0597">Phosphoprotein</keyword>
<feature type="compositionally biased region" description="Basic and acidic residues" evidence="18">
    <location>
        <begin position="145"/>
        <end position="154"/>
    </location>
</feature>
<evidence type="ECO:0000256" key="10">
    <source>
        <dbReference type="ARBA" id="ARBA00022553"/>
    </source>
</evidence>
<dbReference type="FunFam" id="3.40.120.10:FF:000021">
    <property type="entry name" value="Phosphomannomutase/phosphoglucomutase"/>
    <property type="match status" value="1"/>
</dbReference>
<dbReference type="InterPro" id="IPR016055">
    <property type="entry name" value="A-D-PHexomutase_a/b/a-I/II/III"/>
</dbReference>
<accession>A0A5C7WE99</accession>
<evidence type="ECO:0000256" key="8">
    <source>
        <dbReference type="ARBA" id="ARBA00012728"/>
    </source>
</evidence>
<dbReference type="Pfam" id="PF02880">
    <property type="entry name" value="PGM_PMM_III"/>
    <property type="match status" value="1"/>
</dbReference>
<reference evidence="24 25" key="1">
    <citation type="submission" date="2018-09" db="EMBL/GenBank/DDBJ databases">
        <title>Metagenome Assembled Genomes from an Advanced Water Purification Facility.</title>
        <authorList>
            <person name="Stamps B.W."/>
            <person name="Spear J.R."/>
        </authorList>
    </citation>
    <scope>NUCLEOTIDE SEQUENCE [LARGE SCALE GENOMIC DNA]</scope>
    <source>
        <strain evidence="24">Bin_52_1</strain>
    </source>
</reference>
<dbReference type="Gene3D" id="3.40.120.10">
    <property type="entry name" value="Alpha-D-Glucose-1,6-Bisphosphate, subunit A, domain 3"/>
    <property type="match status" value="3"/>
</dbReference>
<dbReference type="PANTHER" id="PTHR43771:SF2">
    <property type="entry name" value="PHOSPHOMANNOMUTASE_PHOSPHOGLUCOMUTASE"/>
    <property type="match status" value="1"/>
</dbReference>
<dbReference type="EMBL" id="SSFO01000002">
    <property type="protein sequence ID" value="TXI36127.1"/>
    <property type="molecule type" value="Genomic_DNA"/>
</dbReference>
<keyword evidence="16" id="KW-0511">Multifunctional enzyme</keyword>
<evidence type="ECO:0000259" key="20">
    <source>
        <dbReference type="Pfam" id="PF00408"/>
    </source>
</evidence>
<comment type="pathway">
    <text evidence="5">Bacterial outer membrane biogenesis; lipopolysaccharide biosynthesis.</text>
</comment>
<dbReference type="GO" id="GO:0042121">
    <property type="term" value="P:alginic acid biosynthetic process"/>
    <property type="evidence" value="ECO:0007669"/>
    <property type="project" value="UniProtKB-KW"/>
</dbReference>
<dbReference type="PRINTS" id="PR00509">
    <property type="entry name" value="PGMPMM"/>
</dbReference>
<comment type="subunit">
    <text evidence="7">Monomer.</text>
</comment>
<feature type="region of interest" description="Disordered" evidence="18">
    <location>
        <begin position="143"/>
        <end position="166"/>
    </location>
</feature>
<proteinExistence type="inferred from homology"/>
<gene>
    <name evidence="24" type="ORF">E6Q69_00095</name>
</gene>
<evidence type="ECO:0000256" key="18">
    <source>
        <dbReference type="SAM" id="MobiDB-lite"/>
    </source>
</evidence>
<dbReference type="GO" id="GO:0000287">
    <property type="term" value="F:magnesium ion binding"/>
    <property type="evidence" value="ECO:0007669"/>
    <property type="project" value="InterPro"/>
</dbReference>
<keyword evidence="15" id="KW-0413">Isomerase</keyword>
<evidence type="ECO:0000256" key="5">
    <source>
        <dbReference type="ARBA" id="ARBA00004756"/>
    </source>
</evidence>
<feature type="domain" description="Alpha-D-phosphohexomutase C-terminal" evidence="20">
    <location>
        <begin position="580"/>
        <end position="654"/>
    </location>
</feature>
<dbReference type="InterPro" id="IPR005844">
    <property type="entry name" value="A-D-PHexomutase_a/b/a-I"/>
</dbReference>
<dbReference type="InterPro" id="IPR036900">
    <property type="entry name" value="A-D-PHexomutase_C_sf"/>
</dbReference>
<evidence type="ECO:0000256" key="15">
    <source>
        <dbReference type="ARBA" id="ARBA00023235"/>
    </source>
</evidence>
<dbReference type="FunFam" id="3.30.310.50:FF:000007">
    <property type="entry name" value="Phosphomannomutase/phosphoglucomutase"/>
    <property type="match status" value="1"/>
</dbReference>
<dbReference type="Pfam" id="PF02879">
    <property type="entry name" value="PGM_PMM_II"/>
    <property type="match status" value="1"/>
</dbReference>
<dbReference type="Gene3D" id="3.30.310.50">
    <property type="entry name" value="Alpha-D-phosphohexomutase, C-terminal domain"/>
    <property type="match status" value="1"/>
</dbReference>
<dbReference type="Pfam" id="PF02878">
    <property type="entry name" value="PGM_PMM_I"/>
    <property type="match status" value="1"/>
</dbReference>
<feature type="transmembrane region" description="Helical" evidence="19">
    <location>
        <begin position="74"/>
        <end position="93"/>
    </location>
</feature>
<evidence type="ECO:0000313" key="24">
    <source>
        <dbReference type="EMBL" id="TXI36127.1"/>
    </source>
</evidence>
<dbReference type="InterPro" id="IPR016066">
    <property type="entry name" value="A-D-PHexomutase_CS"/>
</dbReference>
<dbReference type="GO" id="GO:0004615">
    <property type="term" value="F:phosphomannomutase activity"/>
    <property type="evidence" value="ECO:0007669"/>
    <property type="project" value="UniProtKB-EC"/>
</dbReference>
<evidence type="ECO:0000256" key="3">
    <source>
        <dbReference type="ARBA" id="ARBA00001946"/>
    </source>
</evidence>
<keyword evidence="19" id="KW-1133">Transmembrane helix</keyword>
<feature type="domain" description="Alpha-D-phosphohexomutase alpha/beta/alpha" evidence="22">
    <location>
        <begin position="363"/>
        <end position="460"/>
    </location>
</feature>
<dbReference type="SUPFAM" id="SSF55957">
    <property type="entry name" value="Phosphoglucomutase, C-terminal domain"/>
    <property type="match status" value="1"/>
</dbReference>
<evidence type="ECO:0000256" key="11">
    <source>
        <dbReference type="ARBA" id="ARBA00022723"/>
    </source>
</evidence>
<dbReference type="FunFam" id="3.40.120.10:FF:000001">
    <property type="entry name" value="Phosphoglucosamine mutase"/>
    <property type="match status" value="1"/>
</dbReference>
<evidence type="ECO:0000256" key="1">
    <source>
        <dbReference type="ARBA" id="ARBA00000443"/>
    </source>
</evidence>
<name>A0A5C7WE99_AQUAC</name>
<dbReference type="GO" id="GO:0009103">
    <property type="term" value="P:lipopolysaccharide biosynthetic process"/>
    <property type="evidence" value="ECO:0007669"/>
    <property type="project" value="UniProtKB-KW"/>
</dbReference>
<evidence type="ECO:0000313" key="25">
    <source>
        <dbReference type="Proteomes" id="UP000321110"/>
    </source>
</evidence>
<keyword evidence="13" id="KW-0460">Magnesium</keyword>
<evidence type="ECO:0000256" key="16">
    <source>
        <dbReference type="ARBA" id="ARBA00023268"/>
    </source>
</evidence>
<dbReference type="Proteomes" id="UP000321110">
    <property type="component" value="Unassembled WGS sequence"/>
</dbReference>
<dbReference type="GO" id="GO:0004614">
    <property type="term" value="F:phosphoglucomutase activity"/>
    <property type="evidence" value="ECO:0007669"/>
    <property type="project" value="UniProtKB-EC"/>
</dbReference>
<dbReference type="InterPro" id="IPR005845">
    <property type="entry name" value="A-D-PHexomutase_a/b/a-II"/>
</dbReference>
<dbReference type="InterPro" id="IPR005843">
    <property type="entry name" value="A-D-PHexomutase_C"/>
</dbReference>